<evidence type="ECO:0000313" key="3">
    <source>
        <dbReference type="Proteomes" id="UP001500957"/>
    </source>
</evidence>
<organism evidence="2 3">
    <name type="scientific">Sporichthya brevicatena</name>
    <dbReference type="NCBI Taxonomy" id="171442"/>
    <lineage>
        <taxon>Bacteria</taxon>
        <taxon>Bacillati</taxon>
        <taxon>Actinomycetota</taxon>
        <taxon>Actinomycetes</taxon>
        <taxon>Sporichthyales</taxon>
        <taxon>Sporichthyaceae</taxon>
        <taxon>Sporichthya</taxon>
    </lineage>
</organism>
<feature type="region of interest" description="Disordered" evidence="1">
    <location>
        <begin position="246"/>
        <end position="308"/>
    </location>
</feature>
<comment type="caution">
    <text evidence="2">The sequence shown here is derived from an EMBL/GenBank/DDBJ whole genome shotgun (WGS) entry which is preliminary data.</text>
</comment>
<reference evidence="2 3" key="1">
    <citation type="journal article" date="2019" name="Int. J. Syst. Evol. Microbiol.">
        <title>The Global Catalogue of Microorganisms (GCM) 10K type strain sequencing project: providing services to taxonomists for standard genome sequencing and annotation.</title>
        <authorList>
            <consortium name="The Broad Institute Genomics Platform"/>
            <consortium name="The Broad Institute Genome Sequencing Center for Infectious Disease"/>
            <person name="Wu L."/>
            <person name="Ma J."/>
        </authorList>
    </citation>
    <scope>NUCLEOTIDE SEQUENCE [LARGE SCALE GENOMIC DNA]</scope>
    <source>
        <strain evidence="2 3">JCM 10671</strain>
    </source>
</reference>
<gene>
    <name evidence="2" type="ORF">GCM10009547_48620</name>
</gene>
<name>A0ABN1HD82_9ACTN</name>
<proteinExistence type="predicted"/>
<dbReference type="Proteomes" id="UP001500957">
    <property type="component" value="Unassembled WGS sequence"/>
</dbReference>
<keyword evidence="3" id="KW-1185">Reference proteome</keyword>
<protein>
    <submittedName>
        <fullName evidence="2">Uncharacterized protein</fullName>
    </submittedName>
</protein>
<accession>A0ABN1HD82</accession>
<dbReference type="EMBL" id="BAAAHE010000063">
    <property type="protein sequence ID" value="GAA0638675.1"/>
    <property type="molecule type" value="Genomic_DNA"/>
</dbReference>
<feature type="compositionally biased region" description="Basic residues" evidence="1">
    <location>
        <begin position="299"/>
        <end position="308"/>
    </location>
</feature>
<evidence type="ECO:0000313" key="2">
    <source>
        <dbReference type="EMBL" id="GAA0638675.1"/>
    </source>
</evidence>
<evidence type="ECO:0000256" key="1">
    <source>
        <dbReference type="SAM" id="MobiDB-lite"/>
    </source>
</evidence>
<sequence>MFGISEDRGAPRWVAEATRLGCTVPDEFITAIDGYLALQTLARTATDPTAARRDAIDTLVRAALDGGNPGDAEDTVDRAIAVTRDHAARRSIYSKALARAGAQIGQMLLTGADQLIADVLRPRYVELLDQARHDRAQAPTATPNDLARHDQTLDDLTAIVLLRDNLWGKLHLQIRDCAGQFYRNVRNNDQFEDTRRRTHTSIPSRLPPALSRDWWRTMIDRGAVLWLPTPAEVRAREAEDEANWLDSIGRPSPAAEREHANVKAQAGWIADQARPRNPRGFTTTPHPGDTPAADNPAPRTRRAKTAAS</sequence>
<dbReference type="RefSeq" id="WP_344609751.1">
    <property type="nucleotide sequence ID" value="NZ_BAAAHE010000063.1"/>
</dbReference>